<keyword evidence="6 12" id="KW-0812">Transmembrane</keyword>
<dbReference type="SUPFAM" id="SSF53756">
    <property type="entry name" value="UDP-Glycosyltransferase/glycogen phosphorylase"/>
    <property type="match status" value="1"/>
</dbReference>
<feature type="domain" description="Fucosyltransferase N-terminal" evidence="14">
    <location>
        <begin position="212"/>
        <end position="330"/>
    </location>
</feature>
<evidence type="ECO:0000256" key="7">
    <source>
        <dbReference type="ARBA" id="ARBA00022968"/>
    </source>
</evidence>
<sequence length="690" mass="78499">MGDSVEGDFLASSVEFGGAKFKQGSWSDIMSTSDTKFPRSIRLFFLFCSSLFLQSSSLSFFRLQLSPRIERVLLGFFWLGIGRERYPVRYRVRLFVPIRLPPGCGRAEPPQNSLRTAVDLNATESEDQHVMINLSNSQESHHPIEEPLPEERYDESEQFLNTKGTMKMTQPFCSKKCFCFFAALFFTIYTVGYLWLTSWGTSQYLKTKKTPLKTILLWNQFFNTKHFGYGIGQDPFLKAQCPIHTCNISDRADEPLHTGVEHFDVIMFHMIDKSIIELQHDMPDKRSIHQRYIFFLQESPGMHVTPVKFPSFFNWTVTYRRDSDIYIPYGFVAAGQKYPDAKPPNPNFTGWMVPNYSWLENMKSISSKSKLVAWFVSNCYSQSKRISYVRELSKYIPIDIYGDCGNLICPRSKEGECYQMLNTSYKFYLAFENSLCKDYVTEKLFNVMNYDVVPVTYGGVDYTVVAPPMSYIDVSKFESPKKLANYLKYLDKNPVEYHNIYSSPMASLVLIDSSQPTSDSQHLGIGKVELEEVNPHLRGGRVENHLGKKLQFTSISPPSAVELNTTSALATYATEAEPPTMDKQLIHHNHGLRIEPRPPAQKSETLLLDQQVTTPKSITLPLAGVVGRGRVIYSSPVASLVLTDSSQLTSDSQHLGARAPHALLLDPSQNYLHPSRHVPDVTHQQQPSII</sequence>
<proteinExistence type="inferred from homology"/>
<dbReference type="InterPro" id="IPR001503">
    <property type="entry name" value="Glyco_trans_10"/>
</dbReference>
<keyword evidence="4 12" id="KW-0328">Glycosyltransferase</keyword>
<keyword evidence="10 12" id="KW-0472">Membrane</keyword>
<protein>
    <recommendedName>
        <fullName evidence="12">Fucosyltransferase</fullName>
        <ecNumber evidence="12">2.4.1.-</ecNumber>
    </recommendedName>
</protein>
<dbReference type="Pfam" id="PF00852">
    <property type="entry name" value="Glyco_transf_10"/>
    <property type="match status" value="1"/>
</dbReference>
<evidence type="ECO:0000256" key="9">
    <source>
        <dbReference type="ARBA" id="ARBA00023034"/>
    </source>
</evidence>
<accession>A0A7R8VIV1</accession>
<comment type="caution">
    <text evidence="12">Lacks conserved residue(s) required for the propagation of feature annotation.</text>
</comment>
<dbReference type="EMBL" id="OA566718">
    <property type="protein sequence ID" value="CAD7199336.1"/>
    <property type="molecule type" value="Genomic_DNA"/>
</dbReference>
<evidence type="ECO:0000256" key="8">
    <source>
        <dbReference type="ARBA" id="ARBA00022989"/>
    </source>
</evidence>
<reference evidence="15" key="1">
    <citation type="submission" date="2020-11" db="EMBL/GenBank/DDBJ databases">
        <authorList>
            <person name="Tran Van P."/>
        </authorList>
    </citation>
    <scope>NUCLEOTIDE SEQUENCE</scope>
</reference>
<evidence type="ECO:0000256" key="3">
    <source>
        <dbReference type="ARBA" id="ARBA00008919"/>
    </source>
</evidence>
<feature type="domain" description="Fucosyltransferase C-terminal" evidence="13">
    <location>
        <begin position="366"/>
        <end position="499"/>
    </location>
</feature>
<dbReference type="FunFam" id="3.40.50.11660:FF:000004">
    <property type="entry name" value="Glycoprotein 3-alpha-L-fucosyltransferase A"/>
    <property type="match status" value="1"/>
</dbReference>
<evidence type="ECO:0000256" key="11">
    <source>
        <dbReference type="ARBA" id="ARBA00023180"/>
    </source>
</evidence>
<keyword evidence="5 12" id="KW-0808">Transferase</keyword>
<evidence type="ECO:0000256" key="12">
    <source>
        <dbReference type="RuleBase" id="RU003832"/>
    </source>
</evidence>
<feature type="transmembrane region" description="Helical" evidence="12">
    <location>
        <begin position="177"/>
        <end position="196"/>
    </location>
</feature>
<feature type="transmembrane region" description="Helical" evidence="12">
    <location>
        <begin position="41"/>
        <end position="61"/>
    </location>
</feature>
<keyword evidence="7" id="KW-0735">Signal-anchor</keyword>
<dbReference type="PANTHER" id="PTHR48438:SF1">
    <property type="entry name" value="ALPHA-(1,3)-FUCOSYLTRANSFERASE C-RELATED"/>
    <property type="match status" value="1"/>
</dbReference>
<dbReference type="Gene3D" id="3.40.50.11660">
    <property type="entry name" value="Glycosyl transferase family 10, C-terminal domain"/>
    <property type="match status" value="1"/>
</dbReference>
<comment type="subcellular location">
    <subcellularLocation>
        <location evidence="1 12">Golgi apparatus</location>
        <location evidence="1 12">Golgi stack membrane</location>
        <topology evidence="1 12">Single-pass type II membrane protein</topology>
    </subcellularLocation>
</comment>
<gene>
    <name evidence="15" type="ORF">TDIB3V08_LOCUS5586</name>
</gene>
<keyword evidence="8 12" id="KW-1133">Transmembrane helix</keyword>
<dbReference type="GO" id="GO:0008417">
    <property type="term" value="F:fucosyltransferase activity"/>
    <property type="evidence" value="ECO:0007669"/>
    <property type="project" value="InterPro"/>
</dbReference>
<dbReference type="GO" id="GO:0032580">
    <property type="term" value="C:Golgi cisterna membrane"/>
    <property type="evidence" value="ECO:0007669"/>
    <property type="project" value="UniProtKB-SubCell"/>
</dbReference>
<keyword evidence="9 12" id="KW-0333">Golgi apparatus</keyword>
<evidence type="ECO:0000313" key="15">
    <source>
        <dbReference type="EMBL" id="CAD7199336.1"/>
    </source>
</evidence>
<keyword evidence="11" id="KW-0325">Glycoprotein</keyword>
<dbReference type="AlphaFoldDB" id="A0A7R8VIV1"/>
<evidence type="ECO:0000256" key="2">
    <source>
        <dbReference type="ARBA" id="ARBA00004922"/>
    </source>
</evidence>
<dbReference type="PANTHER" id="PTHR48438">
    <property type="entry name" value="ALPHA-(1,3)-FUCOSYLTRANSFERASE C-RELATED"/>
    <property type="match status" value="1"/>
</dbReference>
<dbReference type="InterPro" id="IPR055270">
    <property type="entry name" value="Glyco_tran_10_C"/>
</dbReference>
<evidence type="ECO:0000256" key="4">
    <source>
        <dbReference type="ARBA" id="ARBA00022676"/>
    </source>
</evidence>
<evidence type="ECO:0000256" key="6">
    <source>
        <dbReference type="ARBA" id="ARBA00022692"/>
    </source>
</evidence>
<dbReference type="Pfam" id="PF17039">
    <property type="entry name" value="Glyco_tran_10_N"/>
    <property type="match status" value="1"/>
</dbReference>
<evidence type="ECO:0000259" key="13">
    <source>
        <dbReference type="Pfam" id="PF00852"/>
    </source>
</evidence>
<comment type="similarity">
    <text evidence="3 12">Belongs to the glycosyltransferase 10 family.</text>
</comment>
<evidence type="ECO:0000256" key="10">
    <source>
        <dbReference type="ARBA" id="ARBA00023136"/>
    </source>
</evidence>
<evidence type="ECO:0000259" key="14">
    <source>
        <dbReference type="Pfam" id="PF17039"/>
    </source>
</evidence>
<dbReference type="UniPathway" id="UPA00378"/>
<organism evidence="15">
    <name type="scientific">Timema douglasi</name>
    <name type="common">Walking stick</name>
    <dbReference type="NCBI Taxonomy" id="61478"/>
    <lineage>
        <taxon>Eukaryota</taxon>
        <taxon>Metazoa</taxon>
        <taxon>Ecdysozoa</taxon>
        <taxon>Arthropoda</taxon>
        <taxon>Hexapoda</taxon>
        <taxon>Insecta</taxon>
        <taxon>Pterygota</taxon>
        <taxon>Neoptera</taxon>
        <taxon>Polyneoptera</taxon>
        <taxon>Phasmatodea</taxon>
        <taxon>Timematodea</taxon>
        <taxon>Timematoidea</taxon>
        <taxon>Timematidae</taxon>
        <taxon>Timema</taxon>
    </lineage>
</organism>
<dbReference type="EC" id="2.4.1.-" evidence="12"/>
<evidence type="ECO:0000256" key="5">
    <source>
        <dbReference type="ARBA" id="ARBA00022679"/>
    </source>
</evidence>
<comment type="pathway">
    <text evidence="2">Protein modification; protein glycosylation.</text>
</comment>
<dbReference type="InterPro" id="IPR031481">
    <property type="entry name" value="Glyco_tran_10_N"/>
</dbReference>
<dbReference type="InterPro" id="IPR038577">
    <property type="entry name" value="GT10-like_C_sf"/>
</dbReference>
<name>A0A7R8VIV1_TIMDO</name>
<evidence type="ECO:0000256" key="1">
    <source>
        <dbReference type="ARBA" id="ARBA00004447"/>
    </source>
</evidence>